<sequence length="44" mass="4895">QVLSPGGQFGSPKYSTRVSYLVRYVPIRLEPCMTMPSSGPYSTR</sequence>
<dbReference type="EMBL" id="UINC01071037">
    <property type="protein sequence ID" value="SVC05651.1"/>
    <property type="molecule type" value="Genomic_DNA"/>
</dbReference>
<evidence type="ECO:0000313" key="1">
    <source>
        <dbReference type="EMBL" id="SVC05651.1"/>
    </source>
</evidence>
<gene>
    <name evidence="1" type="ORF">METZ01_LOCUS258505</name>
</gene>
<organism evidence="1">
    <name type="scientific">marine metagenome</name>
    <dbReference type="NCBI Taxonomy" id="408172"/>
    <lineage>
        <taxon>unclassified sequences</taxon>
        <taxon>metagenomes</taxon>
        <taxon>ecological metagenomes</taxon>
    </lineage>
</organism>
<name>A0A382J494_9ZZZZ</name>
<dbReference type="AlphaFoldDB" id="A0A382J494"/>
<feature type="non-terminal residue" evidence="1">
    <location>
        <position position="1"/>
    </location>
</feature>
<proteinExistence type="predicted"/>
<reference evidence="1" key="1">
    <citation type="submission" date="2018-05" db="EMBL/GenBank/DDBJ databases">
        <authorList>
            <person name="Lanie J.A."/>
            <person name="Ng W.-L."/>
            <person name="Kazmierczak K.M."/>
            <person name="Andrzejewski T.M."/>
            <person name="Davidsen T.M."/>
            <person name="Wayne K.J."/>
            <person name="Tettelin H."/>
            <person name="Glass J.I."/>
            <person name="Rusch D."/>
            <person name="Podicherti R."/>
            <person name="Tsui H.-C.T."/>
            <person name="Winkler M.E."/>
        </authorList>
    </citation>
    <scope>NUCLEOTIDE SEQUENCE</scope>
</reference>
<accession>A0A382J494</accession>
<protein>
    <submittedName>
        <fullName evidence="1">Uncharacterized protein</fullName>
    </submittedName>
</protein>